<feature type="chain" id="PRO_5017314039" description="Lipoprotein" evidence="2">
    <location>
        <begin position="18"/>
        <end position="315"/>
    </location>
</feature>
<name>A0A1H4GWD8_9GAMM</name>
<evidence type="ECO:0008006" key="5">
    <source>
        <dbReference type="Google" id="ProtNLM"/>
    </source>
</evidence>
<dbReference type="OrthoDB" id="9819087at2"/>
<organism evidence="3 4">
    <name type="scientific">Marinobacterium iners DSM 11526</name>
    <dbReference type="NCBI Taxonomy" id="1122198"/>
    <lineage>
        <taxon>Bacteria</taxon>
        <taxon>Pseudomonadati</taxon>
        <taxon>Pseudomonadota</taxon>
        <taxon>Gammaproteobacteria</taxon>
        <taxon>Oceanospirillales</taxon>
        <taxon>Oceanospirillaceae</taxon>
        <taxon>Marinobacterium</taxon>
    </lineage>
</organism>
<keyword evidence="4" id="KW-1185">Reference proteome</keyword>
<dbReference type="RefSeq" id="WP_091827887.1">
    <property type="nucleotide sequence ID" value="NZ_FNRJ01000021.1"/>
</dbReference>
<keyword evidence="2" id="KW-0732">Signal</keyword>
<protein>
    <recommendedName>
        <fullName evidence="5">Lipoprotein</fullName>
    </recommendedName>
</protein>
<reference evidence="4" key="1">
    <citation type="submission" date="2016-10" db="EMBL/GenBank/DDBJ databases">
        <authorList>
            <person name="Varghese N."/>
            <person name="Submissions S."/>
        </authorList>
    </citation>
    <scope>NUCLEOTIDE SEQUENCE [LARGE SCALE GENOMIC DNA]</scope>
    <source>
        <strain evidence="4">DSM 11526</strain>
    </source>
</reference>
<evidence type="ECO:0000313" key="3">
    <source>
        <dbReference type="EMBL" id="SEB13844.1"/>
    </source>
</evidence>
<dbReference type="PROSITE" id="PS51257">
    <property type="entry name" value="PROKAR_LIPOPROTEIN"/>
    <property type="match status" value="1"/>
</dbReference>
<evidence type="ECO:0000256" key="2">
    <source>
        <dbReference type="SAM" id="SignalP"/>
    </source>
</evidence>
<accession>A0A1H4GWD8</accession>
<proteinExistence type="predicted"/>
<sequence length="315" mass="34544">MKMPKLLLSLVCALALSGCIDVSLDFDLKSEQLDIRTLQGADTGKPGPNPNKNCEQQGGSLTSHADGSTVCHHVTQFSIDTWLQEGKVSFIDIGSTEKSKPMPIDVETEDKGVIKLTLDVNTFISEFNEDMFPPDMPAEMQQAMIKSLKEEVGSEGFHIAFTGEQVKDTNGSLSNNGKTVTFNIPMLDIIDPANKQSPDTYTAVIRVDEMPEKLLAPVTFSDSEVRKFISSELDGKLPVGWQAVVVTAEIAENKVSMVSDYIINDTAHRFMLPDSTASENALLKLHNQMSEDGLGWRKAKLTLKPEGSLRIEPLD</sequence>
<dbReference type="AlphaFoldDB" id="A0A1H4GWD8"/>
<feature type="region of interest" description="Disordered" evidence="1">
    <location>
        <begin position="39"/>
        <end position="62"/>
    </location>
</feature>
<gene>
    <name evidence="3" type="ORF">SAMN02745729_12145</name>
</gene>
<dbReference type="Proteomes" id="UP000242469">
    <property type="component" value="Unassembled WGS sequence"/>
</dbReference>
<feature type="compositionally biased region" description="Polar residues" evidence="1">
    <location>
        <begin position="50"/>
        <end position="62"/>
    </location>
</feature>
<feature type="signal peptide" evidence="2">
    <location>
        <begin position="1"/>
        <end position="17"/>
    </location>
</feature>
<evidence type="ECO:0000313" key="4">
    <source>
        <dbReference type="Proteomes" id="UP000242469"/>
    </source>
</evidence>
<dbReference type="STRING" id="1122198.SAMN02745729_12145"/>
<evidence type="ECO:0000256" key="1">
    <source>
        <dbReference type="SAM" id="MobiDB-lite"/>
    </source>
</evidence>
<dbReference type="EMBL" id="FNRJ01000021">
    <property type="protein sequence ID" value="SEB13844.1"/>
    <property type="molecule type" value="Genomic_DNA"/>
</dbReference>